<sequence length="293" mass="32899">MVLCVSSRNLLRHLRVLAQQFKGISSITELDSLSRCQMEFNSGAGGVEAMLFAGELMHMYQKFAHRHGFSWQQIQVDTVALGGIRSAIIGVGGPSCYALLKFEAGVHRVQRVPITDKTRVHTSTASVAVLPEPENPELHLPKNDIKMETMRASGPGGQNVNQRSTACRMVHIPSGTVVKCMEERTQLQNINIAYRRLASILLQRLVDAAESKFSSSRKLQVSTLARAAKIRTYNFKDNRITDHRIKFTTNKMQDFMNGGETLDEMIDMLQEEHLIESMVEEQNKALEKSQVKK</sequence>
<dbReference type="GO" id="GO:0005737">
    <property type="term" value="C:cytoplasm"/>
    <property type="evidence" value="ECO:0007669"/>
    <property type="project" value="UniProtKB-ARBA"/>
</dbReference>
<evidence type="ECO:0000313" key="6">
    <source>
        <dbReference type="WBParaSite" id="jg3167"/>
    </source>
</evidence>
<dbReference type="Proteomes" id="UP000887574">
    <property type="component" value="Unplaced"/>
</dbReference>
<keyword evidence="5" id="KW-1185">Reference proteome</keyword>
<dbReference type="Gene3D" id="3.30.160.20">
    <property type="match status" value="1"/>
</dbReference>
<organism evidence="5 6">
    <name type="scientific">Ditylenchus dipsaci</name>
    <dbReference type="NCBI Taxonomy" id="166011"/>
    <lineage>
        <taxon>Eukaryota</taxon>
        <taxon>Metazoa</taxon>
        <taxon>Ecdysozoa</taxon>
        <taxon>Nematoda</taxon>
        <taxon>Chromadorea</taxon>
        <taxon>Rhabditida</taxon>
        <taxon>Tylenchina</taxon>
        <taxon>Tylenchomorpha</taxon>
        <taxon>Sphaerularioidea</taxon>
        <taxon>Anguinidae</taxon>
        <taxon>Anguininae</taxon>
        <taxon>Ditylenchus</taxon>
    </lineage>
</organism>
<dbReference type="SMART" id="SM00937">
    <property type="entry name" value="PCRF"/>
    <property type="match status" value="1"/>
</dbReference>
<protein>
    <submittedName>
        <fullName evidence="6">Peptide chain release factor domain-containing protein</fullName>
    </submittedName>
</protein>
<evidence type="ECO:0000259" key="4">
    <source>
        <dbReference type="SMART" id="SM00937"/>
    </source>
</evidence>
<dbReference type="PANTHER" id="PTHR43804">
    <property type="entry name" value="LD18447P"/>
    <property type="match status" value="1"/>
</dbReference>
<dbReference type="InterPro" id="IPR050057">
    <property type="entry name" value="Prokaryotic/Mito_RF"/>
</dbReference>
<feature type="domain" description="Peptide chain release factor" evidence="4">
    <location>
        <begin position="9"/>
        <end position="103"/>
    </location>
</feature>
<keyword evidence="3" id="KW-0648">Protein biosynthesis</keyword>
<comment type="similarity">
    <text evidence="1">Belongs to the prokaryotic/mitochondrial release factor family.</text>
</comment>
<dbReference type="WBParaSite" id="jg3167">
    <property type="protein sequence ID" value="jg3167"/>
    <property type="gene ID" value="jg3167"/>
</dbReference>
<keyword evidence="2" id="KW-0488">Methylation</keyword>
<evidence type="ECO:0000256" key="1">
    <source>
        <dbReference type="ARBA" id="ARBA00010835"/>
    </source>
</evidence>
<dbReference type="Pfam" id="PF00472">
    <property type="entry name" value="RF-1"/>
    <property type="match status" value="1"/>
</dbReference>
<dbReference type="InterPro" id="IPR005139">
    <property type="entry name" value="PCRF"/>
</dbReference>
<dbReference type="InterPro" id="IPR045853">
    <property type="entry name" value="Pep_chain_release_fac_I_sf"/>
</dbReference>
<evidence type="ECO:0000256" key="3">
    <source>
        <dbReference type="ARBA" id="ARBA00022917"/>
    </source>
</evidence>
<dbReference type="Gene3D" id="3.30.70.1660">
    <property type="match status" value="1"/>
</dbReference>
<dbReference type="PANTHER" id="PTHR43804:SF7">
    <property type="entry name" value="LD18447P"/>
    <property type="match status" value="1"/>
</dbReference>
<dbReference type="GO" id="GO:0003747">
    <property type="term" value="F:translation release factor activity"/>
    <property type="evidence" value="ECO:0007669"/>
    <property type="project" value="InterPro"/>
</dbReference>
<proteinExistence type="inferred from homology"/>
<reference evidence="6" key="1">
    <citation type="submission" date="2022-11" db="UniProtKB">
        <authorList>
            <consortium name="WormBaseParasite"/>
        </authorList>
    </citation>
    <scope>IDENTIFICATION</scope>
</reference>
<evidence type="ECO:0000313" key="5">
    <source>
        <dbReference type="Proteomes" id="UP000887574"/>
    </source>
</evidence>
<dbReference type="InterPro" id="IPR000352">
    <property type="entry name" value="Pep_chain_release_fac_I"/>
</dbReference>
<name>A0A915E7H7_9BILA</name>
<dbReference type="SUPFAM" id="SSF75620">
    <property type="entry name" value="Release factor"/>
    <property type="match status" value="1"/>
</dbReference>
<accession>A0A915E7H7</accession>
<dbReference type="Pfam" id="PF03462">
    <property type="entry name" value="PCRF"/>
    <property type="match status" value="1"/>
</dbReference>
<dbReference type="AlphaFoldDB" id="A0A915E7H7"/>
<evidence type="ECO:0000256" key="2">
    <source>
        <dbReference type="ARBA" id="ARBA00022481"/>
    </source>
</evidence>